<reference evidence="2" key="1">
    <citation type="submission" date="2014-09" db="EMBL/GenBank/DDBJ databases">
        <authorList>
            <person name="Magalhaes I.L.F."/>
            <person name="Oliveira U."/>
            <person name="Santos F.R."/>
            <person name="Vidigal T.H.D.A."/>
            <person name="Brescovit A.D."/>
            <person name="Santos A.J."/>
        </authorList>
    </citation>
    <scope>NUCLEOTIDE SEQUENCE</scope>
    <source>
        <tissue evidence="2">Shoot tissue taken approximately 20 cm above the soil surface</tissue>
    </source>
</reference>
<feature type="signal peptide" evidence="1">
    <location>
        <begin position="1"/>
        <end position="23"/>
    </location>
</feature>
<dbReference type="AlphaFoldDB" id="A0A0A9DN84"/>
<dbReference type="EMBL" id="GBRH01212658">
    <property type="protein sequence ID" value="JAD85237.1"/>
    <property type="molecule type" value="Transcribed_RNA"/>
</dbReference>
<organism evidence="2">
    <name type="scientific">Arundo donax</name>
    <name type="common">Giant reed</name>
    <name type="synonym">Donax arundinaceus</name>
    <dbReference type="NCBI Taxonomy" id="35708"/>
    <lineage>
        <taxon>Eukaryota</taxon>
        <taxon>Viridiplantae</taxon>
        <taxon>Streptophyta</taxon>
        <taxon>Embryophyta</taxon>
        <taxon>Tracheophyta</taxon>
        <taxon>Spermatophyta</taxon>
        <taxon>Magnoliopsida</taxon>
        <taxon>Liliopsida</taxon>
        <taxon>Poales</taxon>
        <taxon>Poaceae</taxon>
        <taxon>PACMAD clade</taxon>
        <taxon>Arundinoideae</taxon>
        <taxon>Arundineae</taxon>
        <taxon>Arundo</taxon>
    </lineage>
</organism>
<proteinExistence type="predicted"/>
<name>A0A0A9DN84_ARUDO</name>
<evidence type="ECO:0008006" key="3">
    <source>
        <dbReference type="Google" id="ProtNLM"/>
    </source>
</evidence>
<feature type="chain" id="PRO_5002045026" description="Secreted protein" evidence="1">
    <location>
        <begin position="24"/>
        <end position="143"/>
    </location>
</feature>
<evidence type="ECO:0000313" key="2">
    <source>
        <dbReference type="EMBL" id="JAD85237.1"/>
    </source>
</evidence>
<evidence type="ECO:0000256" key="1">
    <source>
        <dbReference type="SAM" id="SignalP"/>
    </source>
</evidence>
<protein>
    <recommendedName>
        <fullName evidence="3">Secreted protein</fullName>
    </recommendedName>
</protein>
<keyword evidence="1" id="KW-0732">Signal</keyword>
<accession>A0A0A9DN84</accession>
<sequence length="143" mass="16709">MPTAAHTPFFLFLCLSAPWPSNSSIESHHLRQHQLHGSRSQRHGCASSIIIIRPSPPPDRPQLHLRCQCHTRFIRPAANYSWRRAPARVAGHRARHRQVPQADLRRRIHQVPKRPLWHVLRLLCARRLRHLRACSSQRLHGFL</sequence>
<reference evidence="2" key="2">
    <citation type="journal article" date="2015" name="Data Brief">
        <title>Shoot transcriptome of the giant reed, Arundo donax.</title>
        <authorList>
            <person name="Barrero R.A."/>
            <person name="Guerrero F.D."/>
            <person name="Moolhuijzen P."/>
            <person name="Goolsby J.A."/>
            <person name="Tidwell J."/>
            <person name="Bellgard S.E."/>
            <person name="Bellgard M.I."/>
        </authorList>
    </citation>
    <scope>NUCLEOTIDE SEQUENCE</scope>
    <source>
        <tissue evidence="2">Shoot tissue taken approximately 20 cm above the soil surface</tissue>
    </source>
</reference>